<evidence type="ECO:0000256" key="3">
    <source>
        <dbReference type="ARBA" id="ARBA00004248"/>
    </source>
</evidence>
<accession>A0A151N604</accession>
<keyword evidence="22" id="KW-0175">Coiled coil</keyword>
<evidence type="ECO:0000256" key="4">
    <source>
        <dbReference type="ARBA" id="ARBA00004346"/>
    </source>
</evidence>
<dbReference type="InterPro" id="IPR016014">
    <property type="entry name" value="Clusterin_N"/>
</dbReference>
<keyword evidence="18" id="KW-0143">Chaperone</keyword>
<evidence type="ECO:0000256" key="8">
    <source>
        <dbReference type="ARBA" id="ARBA00020334"/>
    </source>
</evidence>
<evidence type="ECO:0000256" key="10">
    <source>
        <dbReference type="ARBA" id="ARBA00022525"/>
    </source>
</evidence>
<feature type="domain" description="Clusterin C-terminal" evidence="25">
    <location>
        <begin position="238"/>
        <end position="462"/>
    </location>
</feature>
<feature type="region of interest" description="Disordered" evidence="23">
    <location>
        <begin position="1"/>
        <end position="22"/>
    </location>
</feature>
<dbReference type="Proteomes" id="UP000050525">
    <property type="component" value="Unassembled WGS sequence"/>
</dbReference>
<sequence length="467" mass="53594">MQALGRGGAQLGRSPEQRAQPGSYRVCELKQLSVAGSKYLDTEIENAINGVKQMKSLMDKTSKDHQAILDTLEETKQQKEEAMRQARQKEQLLSETRDVCNETVLALWEECKPCLKQTCMRFYSKTCHSGSGLVGRQLEELLNHSSPFSIWMDGERVDSLLDEDKQQSRWLEDLEERYGLVEDSVDDLFQESTRAYGHLHPFFHSPFAGGFQEALRSPFRSPRLPSTRVVRDLPSPFFRLHDPTQSFQHLFQPLFEMTQRMFEGAQRAMENDRHWFGKGWDSLPGGVSTETYNTSDARMVCREIRRNSAGCLKMKDQCEKCKEILAVDCSDPAHSQLREQFEDALRIAERFSHRYDELMEAFQQEMLNTSRLLDQLNRQFGWVSRLANLTQNGSGRNDGFFQVTTVLSKTPDPRDPSLPADTQVTVQIFDSEPLVLTVPGDISWDDPKFMEVVADEALRLYKQNNVV</sequence>
<dbReference type="PANTHER" id="PTHR10970:SF1">
    <property type="entry name" value="CLUSTERIN"/>
    <property type="match status" value="1"/>
</dbReference>
<keyword evidence="11" id="KW-0732">Signal</keyword>
<reference evidence="26 27" key="1">
    <citation type="journal article" date="2012" name="Genome Biol.">
        <title>Sequencing three crocodilian genomes to illuminate the evolution of archosaurs and amniotes.</title>
        <authorList>
            <person name="St John J.A."/>
            <person name="Braun E.L."/>
            <person name="Isberg S.R."/>
            <person name="Miles L.G."/>
            <person name="Chong A.Y."/>
            <person name="Gongora J."/>
            <person name="Dalzell P."/>
            <person name="Moran C."/>
            <person name="Bed'hom B."/>
            <person name="Abzhanov A."/>
            <person name="Burgess S.C."/>
            <person name="Cooksey A.M."/>
            <person name="Castoe T.A."/>
            <person name="Crawford N.G."/>
            <person name="Densmore L.D."/>
            <person name="Drew J.C."/>
            <person name="Edwards S.V."/>
            <person name="Faircloth B.C."/>
            <person name="Fujita M.K."/>
            <person name="Greenwold M.J."/>
            <person name="Hoffmann F.G."/>
            <person name="Howard J.M."/>
            <person name="Iguchi T."/>
            <person name="Janes D.E."/>
            <person name="Khan S.Y."/>
            <person name="Kohno S."/>
            <person name="de Koning A.J."/>
            <person name="Lance S.L."/>
            <person name="McCarthy F.M."/>
            <person name="McCormack J.E."/>
            <person name="Merchant M.E."/>
            <person name="Peterson D.G."/>
            <person name="Pollock D.D."/>
            <person name="Pourmand N."/>
            <person name="Raney B.J."/>
            <person name="Roessler K.A."/>
            <person name="Sanford J.R."/>
            <person name="Sawyer R.H."/>
            <person name="Schmidt C.J."/>
            <person name="Triplett E.W."/>
            <person name="Tuberville T.D."/>
            <person name="Venegas-Anaya M."/>
            <person name="Howard J.T."/>
            <person name="Jarvis E.D."/>
            <person name="Guillette L.J.Jr."/>
            <person name="Glenn T.C."/>
            <person name="Green R.E."/>
            <person name="Ray D.A."/>
        </authorList>
    </citation>
    <scope>NUCLEOTIDE SEQUENCE [LARGE SCALE GENOMIC DNA]</scope>
    <source>
        <strain evidence="26">KSC_2009_1</strain>
    </source>
</reference>
<evidence type="ECO:0000256" key="1">
    <source>
        <dbReference type="ARBA" id="ARBA00004123"/>
    </source>
</evidence>
<keyword evidence="12" id="KW-0256">Endoplasmic reticulum</keyword>
<dbReference type="InterPro" id="IPR033986">
    <property type="entry name" value="Clusterin_CS"/>
</dbReference>
<dbReference type="GO" id="GO:0051787">
    <property type="term" value="F:misfolded protein binding"/>
    <property type="evidence" value="ECO:0007669"/>
    <property type="project" value="TreeGrafter"/>
</dbReference>
<dbReference type="GO" id="GO:0005634">
    <property type="term" value="C:nucleus"/>
    <property type="evidence" value="ECO:0007669"/>
    <property type="project" value="UniProtKB-SubCell"/>
</dbReference>
<dbReference type="PROSITE" id="PS00492">
    <property type="entry name" value="CLUSTERIN_1"/>
    <property type="match status" value="1"/>
</dbReference>
<evidence type="ECO:0000256" key="5">
    <source>
        <dbReference type="ARBA" id="ARBA00004514"/>
    </source>
</evidence>
<keyword evidence="13" id="KW-0832">Ubl conjugation</keyword>
<dbReference type="GO" id="GO:0031966">
    <property type="term" value="C:mitochondrial membrane"/>
    <property type="evidence" value="ECO:0007669"/>
    <property type="project" value="UniProtKB-SubCell"/>
</dbReference>
<dbReference type="PROSITE" id="PS00493">
    <property type="entry name" value="CLUSTERIN_2"/>
    <property type="match status" value="1"/>
</dbReference>
<evidence type="ECO:0000313" key="26">
    <source>
        <dbReference type="EMBL" id="KYO32283.1"/>
    </source>
</evidence>
<feature type="domain" description="Clusterin N-terminal" evidence="24">
    <location>
        <begin position="21"/>
        <end position="231"/>
    </location>
</feature>
<dbReference type="EMBL" id="AKHW03003970">
    <property type="protein sequence ID" value="KYO32283.1"/>
    <property type="molecule type" value="Genomic_DNA"/>
</dbReference>
<proteinExistence type="inferred from homology"/>
<name>A0A151N604_ALLMI</name>
<evidence type="ECO:0000256" key="2">
    <source>
        <dbReference type="ARBA" id="ARBA00004240"/>
    </source>
</evidence>
<protein>
    <recommendedName>
        <fullName evidence="8 21">Clusterin</fullName>
    </recommendedName>
</protein>
<keyword evidence="16" id="KW-1015">Disulfide bond</keyword>
<evidence type="ECO:0000313" key="27">
    <source>
        <dbReference type="Proteomes" id="UP000050525"/>
    </source>
</evidence>
<feature type="compositionally biased region" description="Gly residues" evidence="23">
    <location>
        <begin position="1"/>
        <end position="10"/>
    </location>
</feature>
<evidence type="ECO:0000256" key="21">
    <source>
        <dbReference type="RuleBase" id="RU000629"/>
    </source>
</evidence>
<evidence type="ECO:0000256" key="7">
    <source>
        <dbReference type="ARBA" id="ARBA00010069"/>
    </source>
</evidence>
<evidence type="ECO:0000259" key="25">
    <source>
        <dbReference type="SMART" id="SM00035"/>
    </source>
</evidence>
<evidence type="ECO:0000256" key="6">
    <source>
        <dbReference type="ARBA" id="ARBA00004613"/>
    </source>
</evidence>
<evidence type="ECO:0000256" key="15">
    <source>
        <dbReference type="ARBA" id="ARBA00023136"/>
    </source>
</evidence>
<keyword evidence="15" id="KW-0472">Membrane</keyword>
<evidence type="ECO:0000256" key="14">
    <source>
        <dbReference type="ARBA" id="ARBA00023128"/>
    </source>
</evidence>
<evidence type="ECO:0000256" key="18">
    <source>
        <dbReference type="ARBA" id="ARBA00023186"/>
    </source>
</evidence>
<evidence type="ECO:0000256" key="17">
    <source>
        <dbReference type="ARBA" id="ARBA00023180"/>
    </source>
</evidence>
<dbReference type="SMART" id="SM00035">
    <property type="entry name" value="CLa"/>
    <property type="match status" value="1"/>
</dbReference>
<keyword evidence="19" id="KW-0539">Nucleus</keyword>
<dbReference type="GO" id="GO:0005829">
    <property type="term" value="C:cytosol"/>
    <property type="evidence" value="ECO:0007669"/>
    <property type="project" value="UniProtKB-SubCell"/>
</dbReference>
<evidence type="ECO:0000256" key="19">
    <source>
        <dbReference type="ARBA" id="ARBA00023242"/>
    </source>
</evidence>
<dbReference type="GO" id="GO:0042583">
    <property type="term" value="C:chromaffin granule"/>
    <property type="evidence" value="ECO:0007669"/>
    <property type="project" value="UniProtKB-SubCell"/>
</dbReference>
<evidence type="ECO:0000256" key="12">
    <source>
        <dbReference type="ARBA" id="ARBA00022824"/>
    </source>
</evidence>
<evidence type="ECO:0000256" key="9">
    <source>
        <dbReference type="ARBA" id="ARBA00022490"/>
    </source>
</evidence>
<dbReference type="PANTHER" id="PTHR10970">
    <property type="entry name" value="CLUSTERIN"/>
    <property type="match status" value="1"/>
</dbReference>
<dbReference type="Pfam" id="PF01093">
    <property type="entry name" value="Clusterin"/>
    <property type="match status" value="1"/>
</dbReference>
<comment type="caution">
    <text evidence="26">The sequence shown here is derived from an EMBL/GenBank/DDBJ whole genome shotgun (WGS) entry which is preliminary data.</text>
</comment>
<dbReference type="InterPro" id="IPR016015">
    <property type="entry name" value="Clusterin_C"/>
</dbReference>
<dbReference type="SMART" id="SM00030">
    <property type="entry name" value="CLb"/>
    <property type="match status" value="1"/>
</dbReference>
<keyword evidence="9" id="KW-0963">Cytoplasm</keyword>
<dbReference type="GO" id="GO:0032436">
    <property type="term" value="P:positive regulation of proteasomal ubiquitin-dependent protein catabolic process"/>
    <property type="evidence" value="ECO:0007669"/>
    <property type="project" value="TreeGrafter"/>
</dbReference>
<dbReference type="eggNOG" id="ENOG502RBQP">
    <property type="taxonomic scope" value="Eukaryota"/>
</dbReference>
<organism evidence="26 27">
    <name type="scientific">Alligator mississippiensis</name>
    <name type="common">American alligator</name>
    <dbReference type="NCBI Taxonomy" id="8496"/>
    <lineage>
        <taxon>Eukaryota</taxon>
        <taxon>Metazoa</taxon>
        <taxon>Chordata</taxon>
        <taxon>Craniata</taxon>
        <taxon>Vertebrata</taxon>
        <taxon>Euteleostomi</taxon>
        <taxon>Archelosauria</taxon>
        <taxon>Archosauria</taxon>
        <taxon>Crocodylia</taxon>
        <taxon>Alligatoridae</taxon>
        <taxon>Alligatorinae</taxon>
        <taxon>Alligator</taxon>
    </lineage>
</organism>
<dbReference type="GO" id="GO:0042981">
    <property type="term" value="P:regulation of apoptotic process"/>
    <property type="evidence" value="ECO:0007669"/>
    <property type="project" value="TreeGrafter"/>
</dbReference>
<dbReference type="InterPro" id="IPR000753">
    <property type="entry name" value="Clusterin-like"/>
</dbReference>
<keyword evidence="14" id="KW-0496">Mitochondrion</keyword>
<evidence type="ECO:0000259" key="24">
    <source>
        <dbReference type="SMART" id="SM00030"/>
    </source>
</evidence>
<keyword evidence="17" id="KW-0325">Glycoprotein</keyword>
<feature type="coiled-coil region" evidence="22">
    <location>
        <begin position="62"/>
        <end position="99"/>
    </location>
</feature>
<gene>
    <name evidence="26" type="primary">CLU</name>
    <name evidence="26" type="ORF">Y1Q_0009020</name>
</gene>
<evidence type="ECO:0000256" key="22">
    <source>
        <dbReference type="SAM" id="Coils"/>
    </source>
</evidence>
<evidence type="ECO:0000256" key="23">
    <source>
        <dbReference type="SAM" id="MobiDB-lite"/>
    </source>
</evidence>
<dbReference type="GO" id="GO:0005615">
    <property type="term" value="C:extracellular space"/>
    <property type="evidence" value="ECO:0007669"/>
    <property type="project" value="TreeGrafter"/>
</dbReference>
<dbReference type="AlphaFoldDB" id="A0A151N604"/>
<comment type="similarity">
    <text evidence="7 21">Belongs to the clusterin family.</text>
</comment>
<evidence type="ECO:0000256" key="16">
    <source>
        <dbReference type="ARBA" id="ARBA00023157"/>
    </source>
</evidence>
<evidence type="ECO:0000256" key="20">
    <source>
        <dbReference type="ARBA" id="ARBA00023329"/>
    </source>
</evidence>
<keyword evidence="10" id="KW-0964">Secreted</keyword>
<evidence type="ECO:0000256" key="11">
    <source>
        <dbReference type="ARBA" id="ARBA00022729"/>
    </source>
</evidence>
<comment type="subcellular location">
    <subcellularLocation>
        <location evidence="5">Cytoplasm</location>
        <location evidence="5">Cytosol</location>
    </subcellularLocation>
    <subcellularLocation>
        <location evidence="3">Cytoplasmic vesicle</location>
        <location evidence="3">Secretory vesicle</location>
        <location evidence="3">Chromaffin granule</location>
    </subcellularLocation>
    <subcellularLocation>
        <location evidence="2">Endoplasmic reticulum</location>
    </subcellularLocation>
    <subcellularLocation>
        <location evidence="4">Mitochondrion membrane</location>
        <topology evidence="4">Peripheral membrane protein</topology>
        <orientation evidence="4">Cytoplasmic side</orientation>
    </subcellularLocation>
    <subcellularLocation>
        <location evidence="1">Nucleus</location>
    </subcellularLocation>
    <subcellularLocation>
        <location evidence="6">Secreted</location>
    </subcellularLocation>
</comment>
<dbReference type="STRING" id="8496.A0A151N604"/>
<keyword evidence="20" id="KW-0968">Cytoplasmic vesicle</keyword>
<keyword evidence="27" id="KW-1185">Reference proteome</keyword>
<evidence type="ECO:0000256" key="13">
    <source>
        <dbReference type="ARBA" id="ARBA00022843"/>
    </source>
</evidence>
<dbReference type="GO" id="GO:0005783">
    <property type="term" value="C:endoplasmic reticulum"/>
    <property type="evidence" value="ECO:0007669"/>
    <property type="project" value="UniProtKB-SubCell"/>
</dbReference>